<dbReference type="HAMAP" id="MF_00237">
    <property type="entry name" value="TatB"/>
    <property type="match status" value="1"/>
</dbReference>
<dbReference type="InterPro" id="IPR003369">
    <property type="entry name" value="TatA/B/E"/>
</dbReference>
<feature type="compositionally biased region" description="Polar residues" evidence="10">
    <location>
        <begin position="144"/>
        <end position="159"/>
    </location>
</feature>
<evidence type="ECO:0000256" key="10">
    <source>
        <dbReference type="SAM" id="MobiDB-lite"/>
    </source>
</evidence>
<keyword evidence="4 9" id="KW-0812">Transmembrane</keyword>
<dbReference type="NCBIfam" id="TIGR01410">
    <property type="entry name" value="tatB"/>
    <property type="match status" value="1"/>
</dbReference>
<keyword evidence="7 9" id="KW-0811">Translocation</keyword>
<comment type="subcellular location">
    <subcellularLocation>
        <location evidence="9">Cell membrane</location>
        <topology evidence="9">Single-pass membrane protein</topology>
    </subcellularLocation>
    <subcellularLocation>
        <location evidence="1">Membrane</location>
        <topology evidence="1">Single-pass membrane protein</topology>
    </subcellularLocation>
</comment>
<evidence type="ECO:0000256" key="9">
    <source>
        <dbReference type="HAMAP-Rule" id="MF_00237"/>
    </source>
</evidence>
<evidence type="ECO:0000256" key="6">
    <source>
        <dbReference type="ARBA" id="ARBA00022989"/>
    </source>
</evidence>
<evidence type="ECO:0000256" key="3">
    <source>
        <dbReference type="ARBA" id="ARBA00022475"/>
    </source>
</evidence>
<comment type="subunit">
    <text evidence="9">The Tat system comprises two distinct complexes: a TatABC complex, containing multiple copies of TatA, TatB and TatC subunits, and a separate TatA complex, containing only TatA subunits. Substrates initially bind to the TatABC complex, which probably triggers association of the separate TatA complex to form the active translocon.</text>
</comment>
<feature type="transmembrane region" description="Helical" evidence="11">
    <location>
        <begin position="6"/>
        <end position="22"/>
    </location>
</feature>
<comment type="function">
    <text evidence="9">Part of the twin-arginine translocation (Tat) system that transports large folded proteins containing a characteristic twin-arginine motif in their signal peptide across membranes. Together with TatC, TatB is part of a receptor directly interacting with Tat signal peptides. TatB may form an oligomeric binding site that transiently accommodates folded Tat precursor proteins before their translocation.</text>
</comment>
<evidence type="ECO:0000256" key="11">
    <source>
        <dbReference type="SAM" id="Phobius"/>
    </source>
</evidence>
<comment type="caution">
    <text evidence="12">The sequence shown here is derived from an EMBL/GenBank/DDBJ whole genome shotgun (WGS) entry which is preliminary data.</text>
</comment>
<dbReference type="Proteomes" id="UP000436181">
    <property type="component" value="Unassembled WGS sequence"/>
</dbReference>
<comment type="similarity">
    <text evidence="9">Belongs to the TatB family.</text>
</comment>
<keyword evidence="13" id="KW-1185">Reference proteome</keyword>
<evidence type="ECO:0000313" key="13">
    <source>
        <dbReference type="Proteomes" id="UP000436181"/>
    </source>
</evidence>
<evidence type="ECO:0000256" key="8">
    <source>
        <dbReference type="ARBA" id="ARBA00023136"/>
    </source>
</evidence>
<dbReference type="EMBL" id="WBZJ01000001">
    <property type="protein sequence ID" value="KAB3523181.1"/>
    <property type="molecule type" value="Genomic_DNA"/>
</dbReference>
<keyword evidence="2 9" id="KW-0813">Transport</keyword>
<proteinExistence type="inferred from homology"/>
<protein>
    <recommendedName>
        <fullName evidence="9">Sec-independent protein translocase protein TatB</fullName>
    </recommendedName>
</protein>
<dbReference type="InterPro" id="IPR018448">
    <property type="entry name" value="TatB"/>
</dbReference>
<dbReference type="Gene3D" id="1.20.5.3310">
    <property type="match status" value="1"/>
</dbReference>
<reference evidence="12 13" key="1">
    <citation type="submission" date="2019-10" db="EMBL/GenBank/DDBJ databases">
        <title>Corynebacterium sp novel species isolated from the respiratory tract of Marmot.</title>
        <authorList>
            <person name="Zhang G."/>
        </authorList>
    </citation>
    <scope>NUCLEOTIDE SEQUENCE [LARGE SCALE GENOMIC DNA]</scope>
    <source>
        <strain evidence="12 13">336</strain>
    </source>
</reference>
<organism evidence="12 13">
    <name type="scientific">Corynebacterium zhongnanshanii</name>
    <dbReference type="NCBI Taxonomy" id="2768834"/>
    <lineage>
        <taxon>Bacteria</taxon>
        <taxon>Bacillati</taxon>
        <taxon>Actinomycetota</taxon>
        <taxon>Actinomycetes</taxon>
        <taxon>Mycobacteriales</taxon>
        <taxon>Corynebacteriaceae</taxon>
        <taxon>Corynebacterium</taxon>
    </lineage>
</organism>
<keyword evidence="5 9" id="KW-0653">Protein transport</keyword>
<evidence type="ECO:0000256" key="7">
    <source>
        <dbReference type="ARBA" id="ARBA00023010"/>
    </source>
</evidence>
<gene>
    <name evidence="9 12" type="primary">tatB</name>
    <name evidence="12" type="ORF">F8377_03290</name>
</gene>
<dbReference type="PRINTS" id="PR01506">
    <property type="entry name" value="TATBPROTEIN"/>
</dbReference>
<evidence type="ECO:0000256" key="5">
    <source>
        <dbReference type="ARBA" id="ARBA00022927"/>
    </source>
</evidence>
<keyword evidence="8 9" id="KW-0472">Membrane</keyword>
<evidence type="ECO:0000256" key="1">
    <source>
        <dbReference type="ARBA" id="ARBA00004167"/>
    </source>
</evidence>
<evidence type="ECO:0000313" key="12">
    <source>
        <dbReference type="EMBL" id="KAB3523181.1"/>
    </source>
</evidence>
<feature type="region of interest" description="Disordered" evidence="10">
    <location>
        <begin position="114"/>
        <end position="168"/>
    </location>
</feature>
<sequence length="168" mass="18110">MFSNVGWGEILVLLIVALIVIGPERLPGVIKEVRAVLLAIRNAVGQARQQLDNEFGDEIKSIAEPLNELNNVRRMGARGFITQTLFDGDESFLTPLDEAKKSVQSTVNSVKKPNLRDFAKGSAGVPSSENKAVRDIEVPPGPESQDTPAASPSADSMTASPDKWDDVI</sequence>
<accession>A0ABQ6VFJ6</accession>
<evidence type="ECO:0000256" key="2">
    <source>
        <dbReference type="ARBA" id="ARBA00022448"/>
    </source>
</evidence>
<keyword evidence="3 9" id="KW-1003">Cell membrane</keyword>
<name>A0ABQ6VFJ6_9CORY</name>
<dbReference type="Pfam" id="PF02416">
    <property type="entry name" value="TatA_B_E"/>
    <property type="match status" value="1"/>
</dbReference>
<keyword evidence="6 9" id="KW-1133">Transmembrane helix</keyword>
<evidence type="ECO:0000256" key="4">
    <source>
        <dbReference type="ARBA" id="ARBA00022692"/>
    </source>
</evidence>